<evidence type="ECO:0000256" key="1">
    <source>
        <dbReference type="SAM" id="SignalP"/>
    </source>
</evidence>
<dbReference type="eggNOG" id="ENOG5033II2">
    <property type="taxonomic scope" value="Bacteria"/>
</dbReference>
<comment type="caution">
    <text evidence="2">The sequence shown here is derived from an EMBL/GenBank/DDBJ whole genome shotgun (WGS) entry which is preliminary data.</text>
</comment>
<dbReference type="RefSeq" id="WP_052072475.1">
    <property type="nucleotide sequence ID" value="NZ_JJMU01000061.1"/>
</dbReference>
<sequence>MNKRFLQFLLPLCISGLFLTNCSSTSMRSKTPTSKQNEQAANASRNLIMYYDPAVGKEKLLETIEAYGAKLLFDYENLHGVAIQIPKGKSIEKAIAYFKKVKGVVSVSQDEVMQVTEPQS</sequence>
<accession>A0A0B8SZ95</accession>
<dbReference type="STRING" id="1229276.DI53_3239"/>
<dbReference type="OrthoDB" id="710223at2"/>
<reference evidence="2 3" key="2">
    <citation type="journal article" date="2015" name="PLoS ONE">
        <title>Whole-Genome Optical Mapping and Finished Genome Sequence of Sphingobacterium deserti sp. nov., a New Species Isolated from the Western Desert of China.</title>
        <authorList>
            <person name="Teng C."/>
            <person name="Zhou Z."/>
            <person name="Molnar I."/>
            <person name="Li X."/>
            <person name="Tang R."/>
            <person name="Chen M."/>
            <person name="Wang L."/>
            <person name="Su S."/>
            <person name="Zhang W."/>
            <person name="Lin M."/>
        </authorList>
    </citation>
    <scope>NUCLEOTIDE SEQUENCE [LARGE SCALE GENOMIC DNA]</scope>
    <source>
        <strain evidence="3">ACCC05744</strain>
    </source>
</reference>
<gene>
    <name evidence="2" type="ORF">DI53_3239</name>
</gene>
<evidence type="ECO:0008006" key="4">
    <source>
        <dbReference type="Google" id="ProtNLM"/>
    </source>
</evidence>
<organism evidence="2 3">
    <name type="scientific">Sphingobacterium deserti</name>
    <dbReference type="NCBI Taxonomy" id="1229276"/>
    <lineage>
        <taxon>Bacteria</taxon>
        <taxon>Pseudomonadati</taxon>
        <taxon>Bacteroidota</taxon>
        <taxon>Sphingobacteriia</taxon>
        <taxon>Sphingobacteriales</taxon>
        <taxon>Sphingobacteriaceae</taxon>
        <taxon>Sphingobacterium</taxon>
    </lineage>
</organism>
<keyword evidence="3" id="KW-1185">Reference proteome</keyword>
<reference evidence="3" key="1">
    <citation type="submission" date="2014-04" db="EMBL/GenBank/DDBJ databases">
        <title>Whole-Genome optical mapping and complete genome sequence of Sphingobacterium deserti sp. nov., a new spaces isolated from desert in the west of China.</title>
        <authorList>
            <person name="Teng C."/>
            <person name="Zhou Z."/>
            <person name="Li X."/>
            <person name="Chen M."/>
            <person name="Lin M."/>
            <person name="Wang L."/>
            <person name="Su S."/>
            <person name="Zhang C."/>
            <person name="Zhang W."/>
        </authorList>
    </citation>
    <scope>NUCLEOTIDE SEQUENCE [LARGE SCALE GENOMIC DNA]</scope>
    <source>
        <strain evidence="3">ACCC05744</strain>
    </source>
</reference>
<evidence type="ECO:0000313" key="3">
    <source>
        <dbReference type="Proteomes" id="UP000031802"/>
    </source>
</evidence>
<feature type="chain" id="PRO_5002142043" description="Inhibitor I9 domain-containing protein" evidence="1">
    <location>
        <begin position="21"/>
        <end position="120"/>
    </location>
</feature>
<name>A0A0B8SZ95_9SPHI</name>
<dbReference type="AlphaFoldDB" id="A0A0B8SZ95"/>
<dbReference type="PATRIC" id="fig|1229276.3.peg.3348"/>
<protein>
    <recommendedName>
        <fullName evidence="4">Inhibitor I9 domain-containing protein</fullName>
    </recommendedName>
</protein>
<feature type="signal peptide" evidence="1">
    <location>
        <begin position="1"/>
        <end position="20"/>
    </location>
</feature>
<dbReference type="EMBL" id="JJMU01000061">
    <property type="protein sequence ID" value="KGE13022.1"/>
    <property type="molecule type" value="Genomic_DNA"/>
</dbReference>
<proteinExistence type="predicted"/>
<dbReference type="Proteomes" id="UP000031802">
    <property type="component" value="Unassembled WGS sequence"/>
</dbReference>
<keyword evidence="1" id="KW-0732">Signal</keyword>
<evidence type="ECO:0000313" key="2">
    <source>
        <dbReference type="EMBL" id="KGE13022.1"/>
    </source>
</evidence>